<reference evidence="2 3" key="1">
    <citation type="submission" date="2023-08" db="EMBL/GenBank/DDBJ databases">
        <title>Genome sequencing of plant associated microbes to promote plant fitness in Sorghum bicolor and Oryza sativa.</title>
        <authorList>
            <person name="Coleman-Derr D."/>
        </authorList>
    </citation>
    <scope>NUCLEOTIDE SEQUENCE [LARGE SCALE GENOMIC DNA]</scope>
    <source>
        <strain evidence="2 3">SLBN-33</strain>
    </source>
</reference>
<gene>
    <name evidence="2" type="ORF">QF025_000641</name>
</gene>
<organism evidence="2 3">
    <name type="scientific">Paraburkholderia graminis</name>
    <dbReference type="NCBI Taxonomy" id="60548"/>
    <lineage>
        <taxon>Bacteria</taxon>
        <taxon>Pseudomonadati</taxon>
        <taxon>Pseudomonadota</taxon>
        <taxon>Betaproteobacteria</taxon>
        <taxon>Burkholderiales</taxon>
        <taxon>Burkholderiaceae</taxon>
        <taxon>Paraburkholderia</taxon>
    </lineage>
</organism>
<dbReference type="GeneID" id="97006494"/>
<dbReference type="AlphaFoldDB" id="A0ABD5C9Q7"/>
<accession>A0ABD5C9Q7</accession>
<dbReference type="EMBL" id="JAVIZN010000002">
    <property type="protein sequence ID" value="MDR6201921.1"/>
    <property type="molecule type" value="Genomic_DNA"/>
</dbReference>
<dbReference type="Proteomes" id="UP001245184">
    <property type="component" value="Unassembled WGS sequence"/>
</dbReference>
<comment type="caution">
    <text evidence="2">The sequence shown here is derived from an EMBL/GenBank/DDBJ whole genome shotgun (WGS) entry which is preliminary data.</text>
</comment>
<evidence type="ECO:0000313" key="2">
    <source>
        <dbReference type="EMBL" id="MDR6201921.1"/>
    </source>
</evidence>
<name>A0ABD5C9Q7_9BURK</name>
<evidence type="ECO:0000313" key="3">
    <source>
        <dbReference type="Proteomes" id="UP001245184"/>
    </source>
</evidence>
<protein>
    <submittedName>
        <fullName evidence="2">Uncharacterized protein</fullName>
    </submittedName>
</protein>
<dbReference type="RefSeq" id="WP_161966559.1">
    <property type="nucleotide sequence ID" value="NZ_ATXV01000008.1"/>
</dbReference>
<feature type="region of interest" description="Disordered" evidence="1">
    <location>
        <begin position="20"/>
        <end position="40"/>
    </location>
</feature>
<proteinExistence type="predicted"/>
<sequence>MTFSQKAARTAKRWRIGAAKTKERIRSRASNMAASDDYDGQITTQQRNEIYIQ</sequence>
<evidence type="ECO:0000256" key="1">
    <source>
        <dbReference type="SAM" id="MobiDB-lite"/>
    </source>
</evidence>